<dbReference type="InterPro" id="IPR036374">
    <property type="entry name" value="OxRdtase_Mopterin-bd_sf"/>
</dbReference>
<gene>
    <name evidence="1" type="ORF">GGR05_002730</name>
</gene>
<dbReference type="OrthoDB" id="9798763at2"/>
<keyword evidence="2" id="KW-1185">Reference proteome</keyword>
<evidence type="ECO:0008006" key="3">
    <source>
        <dbReference type="Google" id="ProtNLM"/>
    </source>
</evidence>
<accession>A0A7W6BR74</accession>
<dbReference type="AlphaFoldDB" id="A0A7W6BR74"/>
<comment type="caution">
    <text evidence="1">The sequence shown here is derived from an EMBL/GenBank/DDBJ whole genome shotgun (WGS) entry which is preliminary data.</text>
</comment>
<reference evidence="1 2" key="1">
    <citation type="submission" date="2020-08" db="EMBL/GenBank/DDBJ databases">
        <title>Genomic Encyclopedia of Type Strains, Phase IV (KMG-IV): sequencing the most valuable type-strain genomes for metagenomic binning, comparative biology and taxonomic classification.</title>
        <authorList>
            <person name="Goeker M."/>
        </authorList>
    </citation>
    <scope>NUCLEOTIDE SEQUENCE [LARGE SCALE GENOMIC DNA]</scope>
    <source>
        <strain evidence="1 2">DSM 25024</strain>
    </source>
</reference>
<sequence>MLQVRGAIGDIGSDGQVSFDAAAFDALPQTRFVTTTPWHDVPVEFSGVAARDLFAAVGARGENLQLIALNDYVVEAKASDIVMGDGLFATRQNGVPMPVSDKGPVFLVFPFDQRPDTQHQTYYSRAVWQLTEIVVAS</sequence>
<evidence type="ECO:0000313" key="2">
    <source>
        <dbReference type="Proteomes" id="UP000531216"/>
    </source>
</evidence>
<proteinExistence type="predicted"/>
<dbReference type="Proteomes" id="UP000531216">
    <property type="component" value="Unassembled WGS sequence"/>
</dbReference>
<protein>
    <recommendedName>
        <fullName evidence="3">Oxidoreductase molybdopterin-binding domain-containing protein</fullName>
    </recommendedName>
</protein>
<dbReference type="EMBL" id="JACIDO010000005">
    <property type="protein sequence ID" value="MBB3936576.1"/>
    <property type="molecule type" value="Genomic_DNA"/>
</dbReference>
<name>A0A7W6BR74_9HYPH</name>
<organism evidence="1 2">
    <name type="scientific">Aureimonas phyllosphaerae</name>
    <dbReference type="NCBI Taxonomy" id="1166078"/>
    <lineage>
        <taxon>Bacteria</taxon>
        <taxon>Pseudomonadati</taxon>
        <taxon>Pseudomonadota</taxon>
        <taxon>Alphaproteobacteria</taxon>
        <taxon>Hyphomicrobiales</taxon>
        <taxon>Aurantimonadaceae</taxon>
        <taxon>Aureimonas</taxon>
    </lineage>
</organism>
<dbReference type="RefSeq" id="WP_090962306.1">
    <property type="nucleotide sequence ID" value="NZ_FOOA01000005.1"/>
</dbReference>
<evidence type="ECO:0000313" key="1">
    <source>
        <dbReference type="EMBL" id="MBB3936576.1"/>
    </source>
</evidence>
<dbReference type="SUPFAM" id="SSF56524">
    <property type="entry name" value="Oxidoreductase molybdopterin-binding domain"/>
    <property type="match status" value="1"/>
</dbReference>